<evidence type="ECO:0000256" key="2">
    <source>
        <dbReference type="SAM" id="Coils"/>
    </source>
</evidence>
<dbReference type="WBParaSite" id="PSU_v2.g21457.t1">
    <property type="protein sequence ID" value="PSU_v2.g21457.t1"/>
    <property type="gene ID" value="PSU_v2.g21457"/>
</dbReference>
<dbReference type="Pfam" id="PF00098">
    <property type="entry name" value="zf-CCHC"/>
    <property type="match status" value="1"/>
</dbReference>
<accession>A0A914YM93</accession>
<evidence type="ECO:0000313" key="5">
    <source>
        <dbReference type="Proteomes" id="UP000887577"/>
    </source>
</evidence>
<keyword evidence="1" id="KW-0862">Zinc</keyword>
<keyword evidence="5" id="KW-1185">Reference proteome</keyword>
<evidence type="ECO:0000313" key="6">
    <source>
        <dbReference type="WBParaSite" id="PSU_v2.g21457.t1"/>
    </source>
</evidence>
<keyword evidence="1" id="KW-0863">Zinc-finger</keyword>
<dbReference type="GO" id="GO:0003676">
    <property type="term" value="F:nucleic acid binding"/>
    <property type="evidence" value="ECO:0007669"/>
    <property type="project" value="InterPro"/>
</dbReference>
<sequence length="249" mass="28112">MDDFLNISEEELDYEEPDEEEPEKKKARKSQGAVGSNHLFSNNDAISALTNIVKDLAKEVRSIKNVPSGVVIPSLDDQVANAVAIKDIKSTSIKKQYAFNTKILLKLDKVLGENKDLEDAKNDIRVRNQLLLVADKNPSVWGLVEAEESTRELAAYSKDLSKEVRECLMNEENARKRRFRSAGSTSARGSTGSSQGFGTRYGQGKVPGLMEIQVQRPQLQRSACFLCQQYGHYRKDCPLNKQQRRNQYW</sequence>
<protein>
    <submittedName>
        <fullName evidence="6">CCHC-type domain-containing protein</fullName>
    </submittedName>
</protein>
<dbReference type="Proteomes" id="UP000887577">
    <property type="component" value="Unplaced"/>
</dbReference>
<evidence type="ECO:0000259" key="4">
    <source>
        <dbReference type="PROSITE" id="PS50158"/>
    </source>
</evidence>
<feature type="region of interest" description="Disordered" evidence="3">
    <location>
        <begin position="1"/>
        <end position="39"/>
    </location>
</feature>
<dbReference type="InterPro" id="IPR036875">
    <property type="entry name" value="Znf_CCHC_sf"/>
</dbReference>
<keyword evidence="2" id="KW-0175">Coiled coil</keyword>
<dbReference type="GO" id="GO:0019899">
    <property type="term" value="F:enzyme binding"/>
    <property type="evidence" value="ECO:0007669"/>
    <property type="project" value="UniProtKB-ARBA"/>
</dbReference>
<evidence type="ECO:0000256" key="3">
    <source>
        <dbReference type="SAM" id="MobiDB-lite"/>
    </source>
</evidence>
<proteinExistence type="predicted"/>
<keyword evidence="1" id="KW-0479">Metal-binding</keyword>
<reference evidence="6" key="1">
    <citation type="submission" date="2022-11" db="UniProtKB">
        <authorList>
            <consortium name="WormBaseParasite"/>
        </authorList>
    </citation>
    <scope>IDENTIFICATION</scope>
</reference>
<dbReference type="AlphaFoldDB" id="A0A914YM93"/>
<dbReference type="InterPro" id="IPR001878">
    <property type="entry name" value="Znf_CCHC"/>
</dbReference>
<organism evidence="5 6">
    <name type="scientific">Panagrolaimus superbus</name>
    <dbReference type="NCBI Taxonomy" id="310955"/>
    <lineage>
        <taxon>Eukaryota</taxon>
        <taxon>Metazoa</taxon>
        <taxon>Ecdysozoa</taxon>
        <taxon>Nematoda</taxon>
        <taxon>Chromadorea</taxon>
        <taxon>Rhabditida</taxon>
        <taxon>Tylenchina</taxon>
        <taxon>Panagrolaimomorpha</taxon>
        <taxon>Panagrolaimoidea</taxon>
        <taxon>Panagrolaimidae</taxon>
        <taxon>Panagrolaimus</taxon>
    </lineage>
</organism>
<feature type="domain" description="CCHC-type" evidence="4">
    <location>
        <begin position="224"/>
        <end position="238"/>
    </location>
</feature>
<feature type="region of interest" description="Disordered" evidence="3">
    <location>
        <begin position="175"/>
        <end position="200"/>
    </location>
</feature>
<dbReference type="SMART" id="SM00343">
    <property type="entry name" value="ZnF_C2HC"/>
    <property type="match status" value="1"/>
</dbReference>
<evidence type="ECO:0000256" key="1">
    <source>
        <dbReference type="PROSITE-ProRule" id="PRU00047"/>
    </source>
</evidence>
<dbReference type="PROSITE" id="PS50158">
    <property type="entry name" value="ZF_CCHC"/>
    <property type="match status" value="1"/>
</dbReference>
<feature type="compositionally biased region" description="Low complexity" evidence="3">
    <location>
        <begin position="181"/>
        <end position="194"/>
    </location>
</feature>
<feature type="coiled-coil region" evidence="2">
    <location>
        <begin position="107"/>
        <end position="166"/>
    </location>
</feature>
<dbReference type="GO" id="GO:0008270">
    <property type="term" value="F:zinc ion binding"/>
    <property type="evidence" value="ECO:0007669"/>
    <property type="project" value="UniProtKB-KW"/>
</dbReference>
<name>A0A914YM93_9BILA</name>
<dbReference type="SUPFAM" id="SSF57756">
    <property type="entry name" value="Retrovirus zinc finger-like domains"/>
    <property type="match status" value="1"/>
</dbReference>
<dbReference type="Gene3D" id="4.10.60.10">
    <property type="entry name" value="Zinc finger, CCHC-type"/>
    <property type="match status" value="1"/>
</dbReference>
<feature type="compositionally biased region" description="Acidic residues" evidence="3">
    <location>
        <begin position="1"/>
        <end position="21"/>
    </location>
</feature>